<reference evidence="1 3" key="1">
    <citation type="journal article" date="2008" name="Science">
        <title>The Physcomitrella genome reveals evolutionary insights into the conquest of land by plants.</title>
        <authorList>
            <person name="Rensing S."/>
            <person name="Lang D."/>
            <person name="Zimmer A."/>
            <person name="Terry A."/>
            <person name="Salamov A."/>
            <person name="Shapiro H."/>
            <person name="Nishiyama T."/>
            <person name="Perroud P.-F."/>
            <person name="Lindquist E."/>
            <person name="Kamisugi Y."/>
            <person name="Tanahashi T."/>
            <person name="Sakakibara K."/>
            <person name="Fujita T."/>
            <person name="Oishi K."/>
            <person name="Shin-I T."/>
            <person name="Kuroki Y."/>
            <person name="Toyoda A."/>
            <person name="Suzuki Y."/>
            <person name="Hashimoto A."/>
            <person name="Yamaguchi K."/>
            <person name="Sugano A."/>
            <person name="Kohara Y."/>
            <person name="Fujiyama A."/>
            <person name="Anterola A."/>
            <person name="Aoki S."/>
            <person name="Ashton N."/>
            <person name="Barbazuk W.B."/>
            <person name="Barker E."/>
            <person name="Bennetzen J."/>
            <person name="Bezanilla M."/>
            <person name="Blankenship R."/>
            <person name="Cho S.H."/>
            <person name="Dutcher S."/>
            <person name="Estelle M."/>
            <person name="Fawcett J.A."/>
            <person name="Gundlach H."/>
            <person name="Hanada K."/>
            <person name="Heyl A."/>
            <person name="Hicks K.A."/>
            <person name="Hugh J."/>
            <person name="Lohr M."/>
            <person name="Mayer K."/>
            <person name="Melkozernov A."/>
            <person name="Murata T."/>
            <person name="Nelson D."/>
            <person name="Pils B."/>
            <person name="Prigge M."/>
            <person name="Reiss B."/>
            <person name="Renner T."/>
            <person name="Rombauts S."/>
            <person name="Rushton P."/>
            <person name="Sanderfoot A."/>
            <person name="Schween G."/>
            <person name="Shiu S.-H."/>
            <person name="Stueber K."/>
            <person name="Theodoulou F.L."/>
            <person name="Tu H."/>
            <person name="Van de Peer Y."/>
            <person name="Verrier P.J."/>
            <person name="Waters E."/>
            <person name="Wood A."/>
            <person name="Yang L."/>
            <person name="Cove D."/>
            <person name="Cuming A."/>
            <person name="Hasebe M."/>
            <person name="Lucas S."/>
            <person name="Mishler D.B."/>
            <person name="Reski R."/>
            <person name="Grigoriev I."/>
            <person name="Quatrano R.S."/>
            <person name="Boore J.L."/>
        </authorList>
    </citation>
    <scope>NUCLEOTIDE SEQUENCE [LARGE SCALE GENOMIC DNA]</scope>
    <source>
        <strain evidence="2 3">cv. Gransden 2004</strain>
    </source>
</reference>
<name>A9RZH2_PHYPA</name>
<protein>
    <submittedName>
        <fullName evidence="1 2">Uncharacterized protein</fullName>
    </submittedName>
</protein>
<evidence type="ECO:0000313" key="2">
    <source>
        <dbReference type="EnsemblPlants" id="PAC:32931108.CDS.1"/>
    </source>
</evidence>
<keyword evidence="3" id="KW-1185">Reference proteome</keyword>
<dbReference type="EMBL" id="ABEU02000013">
    <property type="protein sequence ID" value="PNR42952.1"/>
    <property type="molecule type" value="Genomic_DNA"/>
</dbReference>
<reference evidence="2" key="3">
    <citation type="submission" date="2020-12" db="UniProtKB">
        <authorList>
            <consortium name="EnsemblPlants"/>
        </authorList>
    </citation>
    <scope>IDENTIFICATION</scope>
</reference>
<reference evidence="1 3" key="2">
    <citation type="journal article" date="2018" name="Plant J.">
        <title>The Physcomitrella patens chromosome-scale assembly reveals moss genome structure and evolution.</title>
        <authorList>
            <person name="Lang D."/>
            <person name="Ullrich K.K."/>
            <person name="Murat F."/>
            <person name="Fuchs J."/>
            <person name="Jenkins J."/>
            <person name="Haas F.B."/>
            <person name="Piednoel M."/>
            <person name="Gundlach H."/>
            <person name="Van Bel M."/>
            <person name="Meyberg R."/>
            <person name="Vives C."/>
            <person name="Morata J."/>
            <person name="Symeonidi A."/>
            <person name="Hiss M."/>
            <person name="Muchero W."/>
            <person name="Kamisugi Y."/>
            <person name="Saleh O."/>
            <person name="Blanc G."/>
            <person name="Decker E.L."/>
            <person name="van Gessel N."/>
            <person name="Grimwood J."/>
            <person name="Hayes R.D."/>
            <person name="Graham S.W."/>
            <person name="Gunter L.E."/>
            <person name="McDaniel S.F."/>
            <person name="Hoernstein S.N.W."/>
            <person name="Larsson A."/>
            <person name="Li F.W."/>
            <person name="Perroud P.F."/>
            <person name="Phillips J."/>
            <person name="Ranjan P."/>
            <person name="Rokshar D.S."/>
            <person name="Rothfels C.J."/>
            <person name="Schneider L."/>
            <person name="Shu S."/>
            <person name="Stevenson D.W."/>
            <person name="Thummler F."/>
            <person name="Tillich M."/>
            <person name="Villarreal Aguilar J.C."/>
            <person name="Widiez T."/>
            <person name="Wong G.K."/>
            <person name="Wymore A."/>
            <person name="Zhang Y."/>
            <person name="Zimmer A.D."/>
            <person name="Quatrano R.S."/>
            <person name="Mayer K.F.X."/>
            <person name="Goodstein D."/>
            <person name="Casacuberta J.M."/>
            <person name="Vandepoele K."/>
            <person name="Reski R."/>
            <person name="Cuming A.C."/>
            <person name="Tuskan G.A."/>
            <person name="Maumus F."/>
            <person name="Salse J."/>
            <person name="Schmutz J."/>
            <person name="Rensing S.A."/>
        </authorList>
    </citation>
    <scope>NUCLEOTIDE SEQUENCE [LARGE SCALE GENOMIC DNA]</scope>
    <source>
        <strain evidence="2 3">cv. Gransden 2004</strain>
    </source>
</reference>
<evidence type="ECO:0000313" key="1">
    <source>
        <dbReference type="EMBL" id="PNR42952.1"/>
    </source>
</evidence>
<dbReference type="EnsemblPlants" id="Pp3c13_24142V3.1">
    <property type="protein sequence ID" value="PAC:32931108.CDS.1"/>
    <property type="gene ID" value="Pp3c13_24142"/>
</dbReference>
<dbReference type="InParanoid" id="A9RZH2"/>
<dbReference type="AlphaFoldDB" id="A9RZH2"/>
<proteinExistence type="predicted"/>
<evidence type="ECO:0000313" key="3">
    <source>
        <dbReference type="Proteomes" id="UP000006727"/>
    </source>
</evidence>
<dbReference type="Gramene" id="Pp3c13_24142V3.1">
    <property type="protein sequence ID" value="PAC:32931108.CDS.1"/>
    <property type="gene ID" value="Pp3c13_24142"/>
</dbReference>
<organism evidence="1">
    <name type="scientific">Physcomitrium patens</name>
    <name type="common">Spreading-leaved earth moss</name>
    <name type="synonym">Physcomitrella patens</name>
    <dbReference type="NCBI Taxonomy" id="3218"/>
    <lineage>
        <taxon>Eukaryota</taxon>
        <taxon>Viridiplantae</taxon>
        <taxon>Streptophyta</taxon>
        <taxon>Embryophyta</taxon>
        <taxon>Bryophyta</taxon>
        <taxon>Bryophytina</taxon>
        <taxon>Bryopsida</taxon>
        <taxon>Funariidae</taxon>
        <taxon>Funariales</taxon>
        <taxon>Funariaceae</taxon>
        <taxon>Physcomitrium</taxon>
    </lineage>
</organism>
<gene>
    <name evidence="1" type="ORF">PHYPA_017784</name>
</gene>
<sequence length="104" mass="11369">MSLQRLSKIDNLADTWQALKSNMSALGFKDADKTPVQLTLNGLPPSYKGIIQSLTALDKLSNVASISSKLLNVSHQLELRSNMLGEDSALTVQFTRNQTAARTH</sequence>
<accession>A9RZH2</accession>
<dbReference type="Proteomes" id="UP000006727">
    <property type="component" value="Chromosome 13"/>
</dbReference>